<dbReference type="Pfam" id="PF01275">
    <property type="entry name" value="Myelin_PLP"/>
    <property type="match status" value="1"/>
</dbReference>
<evidence type="ECO:0000256" key="1">
    <source>
        <dbReference type="SAM" id="Phobius"/>
    </source>
</evidence>
<feature type="transmembrane region" description="Helical" evidence="1">
    <location>
        <begin position="188"/>
        <end position="211"/>
    </location>
</feature>
<feature type="transmembrane region" description="Helical" evidence="1">
    <location>
        <begin position="12"/>
        <end position="38"/>
    </location>
</feature>
<accession>A0A7E4VV28</accession>
<keyword evidence="1" id="KW-0812">Transmembrane</keyword>
<keyword evidence="2" id="KW-1185">Reference proteome</keyword>
<keyword evidence="1" id="KW-1133">Transmembrane helix</keyword>
<dbReference type="GO" id="GO:0031175">
    <property type="term" value="P:neuron projection development"/>
    <property type="evidence" value="ECO:0007669"/>
    <property type="project" value="TreeGrafter"/>
</dbReference>
<evidence type="ECO:0000313" key="3">
    <source>
        <dbReference type="WBParaSite" id="Pan_g3633.t1"/>
    </source>
</evidence>
<protein>
    <submittedName>
        <fullName evidence="3">G_PROTEIN_RECEP_F1_2 domain-containing protein</fullName>
    </submittedName>
</protein>
<dbReference type="InterPro" id="IPR001614">
    <property type="entry name" value="Myelin_PLP"/>
</dbReference>
<proteinExistence type="predicted"/>
<keyword evidence="1" id="KW-0472">Membrane</keyword>
<reference evidence="3" key="2">
    <citation type="submission" date="2020-10" db="UniProtKB">
        <authorList>
            <consortium name="WormBaseParasite"/>
        </authorList>
    </citation>
    <scope>IDENTIFICATION</scope>
</reference>
<dbReference type="PRINTS" id="PR00214">
    <property type="entry name" value="MYELINPLP"/>
</dbReference>
<dbReference type="AlphaFoldDB" id="A0A7E4VV28"/>
<dbReference type="PANTHER" id="PTHR11683">
    <property type="entry name" value="MYELIN PROTEOLIPID"/>
    <property type="match status" value="1"/>
</dbReference>
<feature type="transmembrane region" description="Helical" evidence="1">
    <location>
        <begin position="106"/>
        <end position="136"/>
    </location>
</feature>
<dbReference type="PANTHER" id="PTHR11683:SF12">
    <property type="entry name" value="M6, ISOFORM F"/>
    <property type="match status" value="1"/>
</dbReference>
<organism evidence="2 3">
    <name type="scientific">Panagrellus redivivus</name>
    <name type="common">Microworm</name>
    <dbReference type="NCBI Taxonomy" id="6233"/>
    <lineage>
        <taxon>Eukaryota</taxon>
        <taxon>Metazoa</taxon>
        <taxon>Ecdysozoa</taxon>
        <taxon>Nematoda</taxon>
        <taxon>Chromadorea</taxon>
        <taxon>Rhabditida</taxon>
        <taxon>Tylenchina</taxon>
        <taxon>Panagrolaimomorpha</taxon>
        <taxon>Panagrolaimoidea</taxon>
        <taxon>Panagrolaimidae</taxon>
        <taxon>Panagrellus</taxon>
    </lineage>
</organism>
<sequence>MPLCPKLPWASIASVLVAISGCVMFCAIFADGIEGFLFQINTMAPVIGPEVTATIRLVLVYLALVFCGAFLLFLVVAVFATKAIASQSSPENRLPLYHRILSHRSTVALIMMVAHTLLILWLVVFCVCAMALILYVVFWFGMHQFCAFVDTQCFDFAVLVPIVKKLSRNKIDLVFCQEKKKAICDTNYLGEFIVSFLCSVMALLGIVYLLMCMSANYSRLSAMISKQKGKHYVMNMGTLESDSIIVQSMDK</sequence>
<dbReference type="PROSITE" id="PS51257">
    <property type="entry name" value="PROKAR_LIPOPROTEIN"/>
    <property type="match status" value="1"/>
</dbReference>
<reference evidence="2" key="1">
    <citation type="journal article" date="2013" name="Genetics">
        <title>The draft genome and transcriptome of Panagrellus redivivus are shaped by the harsh demands of a free-living lifestyle.</title>
        <authorList>
            <person name="Srinivasan J."/>
            <person name="Dillman A.R."/>
            <person name="Macchietto M.G."/>
            <person name="Heikkinen L."/>
            <person name="Lakso M."/>
            <person name="Fracchia K.M."/>
            <person name="Antoshechkin I."/>
            <person name="Mortazavi A."/>
            <person name="Wong G."/>
            <person name="Sternberg P.W."/>
        </authorList>
    </citation>
    <scope>NUCLEOTIDE SEQUENCE [LARGE SCALE GENOMIC DNA]</scope>
    <source>
        <strain evidence="2">MT8872</strain>
    </source>
</reference>
<feature type="transmembrane region" description="Helical" evidence="1">
    <location>
        <begin position="58"/>
        <end position="85"/>
    </location>
</feature>
<dbReference type="Proteomes" id="UP000492821">
    <property type="component" value="Unassembled WGS sequence"/>
</dbReference>
<dbReference type="WBParaSite" id="Pan_g3633.t1">
    <property type="protein sequence ID" value="Pan_g3633.t1"/>
    <property type="gene ID" value="Pan_g3633"/>
</dbReference>
<dbReference type="GO" id="GO:0005886">
    <property type="term" value="C:plasma membrane"/>
    <property type="evidence" value="ECO:0007669"/>
    <property type="project" value="TreeGrafter"/>
</dbReference>
<evidence type="ECO:0000313" key="2">
    <source>
        <dbReference type="Proteomes" id="UP000492821"/>
    </source>
</evidence>
<name>A0A7E4VV28_PANRE</name>